<reference evidence="2" key="1">
    <citation type="submission" date="2016-10" db="EMBL/GenBank/DDBJ databases">
        <authorList>
            <person name="Benchimol M."/>
            <person name="Almeida L.G."/>
            <person name="Vasconcelos A.T."/>
            <person name="Perreira-Neves A."/>
            <person name="Rosa I.A."/>
            <person name="Tasca T."/>
            <person name="Bogo M.R."/>
            <person name="de Souza W."/>
        </authorList>
    </citation>
    <scope>NUCLEOTIDE SEQUENCE [LARGE SCALE GENOMIC DNA]</scope>
    <source>
        <strain evidence="2">K</strain>
    </source>
</reference>
<feature type="region of interest" description="Disordered" evidence="1">
    <location>
        <begin position="623"/>
        <end position="646"/>
    </location>
</feature>
<evidence type="ECO:0000256" key="1">
    <source>
        <dbReference type="SAM" id="MobiDB-lite"/>
    </source>
</evidence>
<dbReference type="OrthoDB" id="2115465at2759"/>
<feature type="compositionally biased region" description="Polar residues" evidence="1">
    <location>
        <begin position="117"/>
        <end position="129"/>
    </location>
</feature>
<dbReference type="NCBIfam" id="NF012200">
    <property type="entry name" value="choice_anch_D"/>
    <property type="match status" value="1"/>
</dbReference>
<dbReference type="VEuPathDB" id="TrichDB:TRFO_26965"/>
<protein>
    <recommendedName>
        <fullName evidence="4">Abnormal spindle-like microcephaly-associated protein ASH domain-containing protein</fullName>
    </recommendedName>
</protein>
<dbReference type="Proteomes" id="UP000179807">
    <property type="component" value="Unassembled WGS sequence"/>
</dbReference>
<feature type="region of interest" description="Disordered" evidence="1">
    <location>
        <begin position="117"/>
        <end position="152"/>
    </location>
</feature>
<dbReference type="GeneID" id="94839967"/>
<dbReference type="PANTHER" id="PTHR46348">
    <property type="entry name" value="DELETED IN LUNG AND ESOPHAGEAL CANCER PROTEIN 1"/>
    <property type="match status" value="1"/>
</dbReference>
<dbReference type="InterPro" id="IPR013783">
    <property type="entry name" value="Ig-like_fold"/>
</dbReference>
<feature type="compositionally biased region" description="Polar residues" evidence="1">
    <location>
        <begin position="635"/>
        <end position="646"/>
    </location>
</feature>
<dbReference type="RefSeq" id="XP_068358467.1">
    <property type="nucleotide sequence ID" value="XM_068505263.1"/>
</dbReference>
<dbReference type="GO" id="GO:0008285">
    <property type="term" value="P:negative regulation of cell population proliferation"/>
    <property type="evidence" value="ECO:0007669"/>
    <property type="project" value="InterPro"/>
</dbReference>
<dbReference type="GO" id="GO:0005737">
    <property type="term" value="C:cytoplasm"/>
    <property type="evidence" value="ECO:0007669"/>
    <property type="project" value="TreeGrafter"/>
</dbReference>
<evidence type="ECO:0008006" key="4">
    <source>
        <dbReference type="Google" id="ProtNLM"/>
    </source>
</evidence>
<accession>A0A1J4K2A7</accession>
<comment type="caution">
    <text evidence="2">The sequence shown here is derived from an EMBL/GenBank/DDBJ whole genome shotgun (WGS) entry which is preliminary data.</text>
</comment>
<sequence>MAFYCKRSPTLNVLHILKNTVCSLFQMTDIWDFSSLLSSWTEKSPINPQQSTNDFAEIKDQMQKELDEISSQLVLLNSNDPTVISDLHLLSPPIKVEQQNVVTQEEPHQILQRTNVRSTTSMTKNQNSTSKLPPLNKSLKKSNISSLSPLPKAKESMVMKTRRVVQPRTIAQPVQIFKATPSKLHVVNFVLHQEYVMTFTLQNVSSHSHGFQINGPTDSAFKFRILEDVTNSQIRPGLHLTFEVTFYPTEPRDYEGSIVIIPGPNEKSTAIPIRCYRDPPQLVLKDIVDLQATLVHSSISGTFTITNRGGVAFFSFNSSHGRESSLVYSDGPFTLVPSKFQLERGQSIDIDVKFKPTVPGKHTASFDIQAEYFPQKFSFITEGFAAVPHLMFKMCDSNRLFLPFLPADVNTTRSIEIYNDSDVSYPFHVQIIRPRESSKSELKILYPETDTTTVKSSPPFTVAPLSGLVGPRETFTLNVTFNPKMFAFYRSNLVLFVNRIPDETGTLGSRKMLTIAAEATTGPPSVSIQPPLVLFNNVIPMMPCKQFIDVCNNSFLNIKLQWRKSDAISPNPVVFDVSPQDKGTVELCCLLTKRIQSMMSQSPSIFRHNPKIAAKYRAIESDPNIDLGSREGRPPSSQNYAISFSPLENKSQSKMQTVIDDDQTHTRNQKNNDDEMPDIFALRRSSSLNEHSAALSPSLSNAHLDLPENISHVTDELSVQIDSFNQMTFTYSAHITLPTLVVEPPVVDFGCVLAGQKGIQVLHLSNNTECPIGYSITYPQDEEWYIAESEGIIETTKDIEIELTFDSQTALSSIISINTWWIGENGAKIDSLPTDVFDVPVYAVFDRPIISIKNRIIDIGDVFPTIEYNASLQLKLLNSFPTDFTFDNYSNSVSLTTRPIAYEKNKKNKSQTSFDSEEAHFSVRSKSTNNYKRGDRTVPSHKSHNRPGTSATHQKTYRSHPRHDYSMDDEEDQNYEQNYNQENELGNGQDDDDQGELEPQLFAVDEYTRTDPAQGHLEIGGTADVNVFACFCSLGERALPLICNITGSSYTCAVVAHVQPPQIILRTKEIDFSSDFVICKRSHSFVKVSNECGVASSVRLEMVDDCDGVFQLDDDGLKEVEPKGKVDIPISCYSEIHGDYNGMLKLIVKDSWQFKEILIPMHVKALGSFFGFQKHTLGYIAGVDGDLVTFGNKIPLGTEKVVRRLTLENFSSEEIVVDWSIVNFVKGRRYTNVDLDICDNGLIQLNIVPTEEATLQDPFKLLTQRTVIESHGKTVVVVEFTPNSEGEFRGCVAARSGEFTHTIDLLAICV</sequence>
<feature type="compositionally biased region" description="Low complexity" evidence="1">
    <location>
        <begin position="130"/>
        <end position="151"/>
    </location>
</feature>
<keyword evidence="3" id="KW-1185">Reference proteome</keyword>
<name>A0A1J4K2A7_9EUKA</name>
<dbReference type="InterPro" id="IPR033304">
    <property type="entry name" value="DLEC1"/>
</dbReference>
<dbReference type="Gene3D" id="2.60.40.10">
    <property type="entry name" value="Immunoglobulins"/>
    <property type="match status" value="5"/>
</dbReference>
<gene>
    <name evidence="2" type="ORF">TRFO_26965</name>
</gene>
<evidence type="ECO:0000313" key="2">
    <source>
        <dbReference type="EMBL" id="OHT05331.1"/>
    </source>
</evidence>
<dbReference type="PANTHER" id="PTHR46348:SF1">
    <property type="entry name" value="DELETED IN LUNG AND ESOPHAGEAL CANCER PROTEIN 1"/>
    <property type="match status" value="1"/>
</dbReference>
<proteinExistence type="predicted"/>
<organism evidence="2 3">
    <name type="scientific">Tritrichomonas foetus</name>
    <dbReference type="NCBI Taxonomy" id="1144522"/>
    <lineage>
        <taxon>Eukaryota</taxon>
        <taxon>Metamonada</taxon>
        <taxon>Parabasalia</taxon>
        <taxon>Tritrichomonadida</taxon>
        <taxon>Tritrichomonadidae</taxon>
        <taxon>Tritrichomonas</taxon>
    </lineage>
</organism>
<dbReference type="GO" id="GO:0005929">
    <property type="term" value="C:cilium"/>
    <property type="evidence" value="ECO:0007669"/>
    <property type="project" value="TreeGrafter"/>
</dbReference>
<dbReference type="GO" id="GO:0015631">
    <property type="term" value="F:tubulin binding"/>
    <property type="evidence" value="ECO:0007669"/>
    <property type="project" value="TreeGrafter"/>
</dbReference>
<evidence type="ECO:0000313" key="3">
    <source>
        <dbReference type="Proteomes" id="UP000179807"/>
    </source>
</evidence>
<dbReference type="EMBL" id="MLAK01000761">
    <property type="protein sequence ID" value="OHT05331.1"/>
    <property type="molecule type" value="Genomic_DNA"/>
</dbReference>
<feature type="region of interest" description="Disordered" evidence="1">
    <location>
        <begin position="904"/>
        <end position="973"/>
    </location>
</feature>